<feature type="transmembrane region" description="Helical" evidence="6">
    <location>
        <begin position="41"/>
        <end position="64"/>
    </location>
</feature>
<dbReference type="EMBL" id="CP002282">
    <property type="protein sequence ID" value="ADO84530.1"/>
    <property type="molecule type" value="Genomic_DNA"/>
</dbReference>
<feature type="domain" description="VTT" evidence="7">
    <location>
        <begin position="64"/>
        <end position="179"/>
    </location>
</feature>
<keyword evidence="3 6" id="KW-0812">Transmembrane</keyword>
<comment type="similarity">
    <text evidence="6">Belongs to the TVP38/TMEM64 family.</text>
</comment>
<evidence type="ECO:0000256" key="6">
    <source>
        <dbReference type="RuleBase" id="RU366058"/>
    </source>
</evidence>
<feature type="transmembrane region" description="Helical" evidence="6">
    <location>
        <begin position="6"/>
        <end position="29"/>
    </location>
</feature>
<evidence type="ECO:0000256" key="1">
    <source>
        <dbReference type="ARBA" id="ARBA00004651"/>
    </source>
</evidence>
<accession>E3HD54</accession>
<comment type="subcellular location">
    <subcellularLocation>
        <location evidence="1 6">Cell membrane</location>
        <topology evidence="1 6">Multi-pass membrane protein</topology>
    </subcellularLocation>
</comment>
<evidence type="ECO:0000313" key="9">
    <source>
        <dbReference type="Proteomes" id="UP000006875"/>
    </source>
</evidence>
<evidence type="ECO:0000313" key="8">
    <source>
        <dbReference type="EMBL" id="ADO84530.1"/>
    </source>
</evidence>
<keyword evidence="9" id="KW-1185">Reference proteome</keyword>
<feature type="transmembrane region" description="Helical" evidence="6">
    <location>
        <begin position="197"/>
        <end position="215"/>
    </location>
</feature>
<feature type="transmembrane region" description="Helical" evidence="6">
    <location>
        <begin position="162"/>
        <end position="185"/>
    </location>
</feature>
<dbReference type="PANTHER" id="PTHR12677:SF59">
    <property type="entry name" value="GOLGI APPARATUS MEMBRANE PROTEIN TVP38-RELATED"/>
    <property type="match status" value="1"/>
</dbReference>
<dbReference type="HOGENOM" id="CLU_038944_7_1_0"/>
<dbReference type="KEGG" id="ipo:Ilyop_2775"/>
<protein>
    <recommendedName>
        <fullName evidence="6">TVP38/TMEM64 family membrane protein</fullName>
    </recommendedName>
</protein>
<dbReference type="GO" id="GO:0005886">
    <property type="term" value="C:plasma membrane"/>
    <property type="evidence" value="ECO:0007669"/>
    <property type="project" value="UniProtKB-SubCell"/>
</dbReference>
<dbReference type="AlphaFoldDB" id="E3HD54"/>
<dbReference type="RefSeq" id="WP_013389182.1">
    <property type="nucleotide sequence ID" value="NC_014633.1"/>
</dbReference>
<evidence type="ECO:0000256" key="4">
    <source>
        <dbReference type="ARBA" id="ARBA00022989"/>
    </source>
</evidence>
<name>E3HD54_ILYPC</name>
<evidence type="ECO:0000259" key="7">
    <source>
        <dbReference type="Pfam" id="PF09335"/>
    </source>
</evidence>
<evidence type="ECO:0000256" key="3">
    <source>
        <dbReference type="ARBA" id="ARBA00022692"/>
    </source>
</evidence>
<dbReference type="InterPro" id="IPR032816">
    <property type="entry name" value="VTT_dom"/>
</dbReference>
<gene>
    <name evidence="8" type="ordered locus">Ilyop_2775</name>
</gene>
<keyword evidence="5 6" id="KW-0472">Membrane</keyword>
<keyword evidence="2 6" id="KW-1003">Cell membrane</keyword>
<geneLocation type="plasmid" evidence="8 9">
    <name>pILYOP01</name>
</geneLocation>
<organism evidence="8 9">
    <name type="scientific">Ilyobacter polytropus (strain ATCC 51220 / DSM 2926 / LMG 16218 / CuHBu1)</name>
    <dbReference type="NCBI Taxonomy" id="572544"/>
    <lineage>
        <taxon>Bacteria</taxon>
        <taxon>Fusobacteriati</taxon>
        <taxon>Fusobacteriota</taxon>
        <taxon>Fusobacteriia</taxon>
        <taxon>Fusobacteriales</taxon>
        <taxon>Fusobacteriaceae</taxon>
        <taxon>Ilyobacter</taxon>
    </lineage>
</organism>
<dbReference type="Pfam" id="PF09335">
    <property type="entry name" value="VTT_dom"/>
    <property type="match status" value="1"/>
</dbReference>
<dbReference type="InterPro" id="IPR015414">
    <property type="entry name" value="TMEM64"/>
</dbReference>
<sequence length="224" mass="25032">MKNKKGMVILITFFIVIFLLYKGGVFGYISLENIKELKNWINSFGVLGPLVYVVLYIVACIFFLPGLPITVLGGIVFGPIMGTIYTVIGASLGLSSAFLVARYLFRRSIEKKFSDSLIFQRIDQGVKKQGWRILMTTRLVPIFPFNVQNYVYGLTGISFLQYWILSTVFIIPGTAVYTLSAGAIASGEGLSTKNLTYLGIAVLCFVFISLIPKFLKKNEEFKEK</sequence>
<evidence type="ECO:0000256" key="5">
    <source>
        <dbReference type="ARBA" id="ARBA00023136"/>
    </source>
</evidence>
<keyword evidence="8" id="KW-0614">Plasmid</keyword>
<dbReference type="PANTHER" id="PTHR12677">
    <property type="entry name" value="GOLGI APPARATUS MEMBRANE PROTEIN TVP38-RELATED"/>
    <property type="match status" value="1"/>
</dbReference>
<reference evidence="8 9" key="1">
    <citation type="journal article" date="2010" name="Stand. Genomic Sci.">
        <title>Complete genome sequence of Ilyobacter polytropus type strain (CuHbu1).</title>
        <authorList>
            <person name="Sikorski J."/>
            <person name="Chertkov O."/>
            <person name="Lapidus A."/>
            <person name="Nolan M."/>
            <person name="Lucas S."/>
            <person name="Del Rio T.G."/>
            <person name="Tice H."/>
            <person name="Cheng J.F."/>
            <person name="Tapia R."/>
            <person name="Han C."/>
            <person name="Goodwin L."/>
            <person name="Pitluck S."/>
            <person name="Liolios K."/>
            <person name="Ivanova N."/>
            <person name="Mavromatis K."/>
            <person name="Mikhailova N."/>
            <person name="Pati A."/>
            <person name="Chen A."/>
            <person name="Palaniappan K."/>
            <person name="Land M."/>
            <person name="Hauser L."/>
            <person name="Chang Y.J."/>
            <person name="Jeffries C.D."/>
            <person name="Brambilla E."/>
            <person name="Yasawong M."/>
            <person name="Rohde M."/>
            <person name="Pukall R."/>
            <person name="Spring S."/>
            <person name="Goker M."/>
            <person name="Woyke T."/>
            <person name="Bristow J."/>
            <person name="Eisen J.A."/>
            <person name="Markowitz V."/>
            <person name="Hugenholtz P."/>
            <person name="Kyrpides N.C."/>
            <person name="Klenk H.P."/>
        </authorList>
    </citation>
    <scope>NUCLEOTIDE SEQUENCE [LARGE SCALE GENOMIC DNA]</scope>
    <source>
        <strain evidence="9">ATCC 51220 / DSM 2926 / LMG 16218 / CuHBu1</strain>
        <plasmid evidence="9">pILYOP01</plasmid>
    </source>
</reference>
<keyword evidence="4 6" id="KW-1133">Transmembrane helix</keyword>
<proteinExistence type="inferred from homology"/>
<evidence type="ECO:0000256" key="2">
    <source>
        <dbReference type="ARBA" id="ARBA00022475"/>
    </source>
</evidence>
<dbReference type="OrthoDB" id="9812980at2"/>
<comment type="caution">
    <text evidence="6">Lacks conserved residue(s) required for the propagation of feature annotation.</text>
</comment>
<dbReference type="Proteomes" id="UP000006875">
    <property type="component" value="Plasmid pILYOP01"/>
</dbReference>